<feature type="compositionally biased region" description="Basic and acidic residues" evidence="1">
    <location>
        <begin position="9"/>
        <end position="24"/>
    </location>
</feature>
<dbReference type="Pfam" id="PF14119">
    <property type="entry name" value="DUF4288"/>
    <property type="match status" value="1"/>
</dbReference>
<dbReference type="Proteomes" id="UP000569329">
    <property type="component" value="Unassembled WGS sequence"/>
</dbReference>
<evidence type="ECO:0008006" key="4">
    <source>
        <dbReference type="Google" id="ProtNLM"/>
    </source>
</evidence>
<keyword evidence="3" id="KW-1185">Reference proteome</keyword>
<dbReference type="RefSeq" id="WP_182542214.1">
    <property type="nucleotide sequence ID" value="NZ_JACGWZ010000001.1"/>
</dbReference>
<reference evidence="2 3" key="1">
    <citation type="submission" date="2020-07" db="EMBL/GenBank/DDBJ databases">
        <title>Sequencing the genomes of 1000 actinobacteria strains.</title>
        <authorList>
            <person name="Klenk H.-P."/>
        </authorList>
    </citation>
    <scope>NUCLEOTIDE SEQUENCE [LARGE SCALE GENOMIC DNA]</scope>
    <source>
        <strain evidence="2 3">DSM 45975</strain>
    </source>
</reference>
<dbReference type="EMBL" id="JACGWZ010000001">
    <property type="protein sequence ID" value="MBA8822884.1"/>
    <property type="molecule type" value="Genomic_DNA"/>
</dbReference>
<feature type="region of interest" description="Disordered" evidence="1">
    <location>
        <begin position="1"/>
        <end position="37"/>
    </location>
</feature>
<organism evidence="2 3">
    <name type="scientific">Halosaccharopolyspora lacisalsi</name>
    <dbReference type="NCBI Taxonomy" id="1000566"/>
    <lineage>
        <taxon>Bacteria</taxon>
        <taxon>Bacillati</taxon>
        <taxon>Actinomycetota</taxon>
        <taxon>Actinomycetes</taxon>
        <taxon>Pseudonocardiales</taxon>
        <taxon>Pseudonocardiaceae</taxon>
        <taxon>Halosaccharopolyspora</taxon>
    </lineage>
</organism>
<evidence type="ECO:0000313" key="3">
    <source>
        <dbReference type="Proteomes" id="UP000569329"/>
    </source>
</evidence>
<evidence type="ECO:0000313" key="2">
    <source>
        <dbReference type="EMBL" id="MBA8822884.1"/>
    </source>
</evidence>
<dbReference type="InterPro" id="IPR025630">
    <property type="entry name" value="DUF4288"/>
</dbReference>
<proteinExistence type="predicted"/>
<sequence>MSTPGDEPNIERLPDELVEDDHSSIDLGSGTIDPREHRPRVFATAEPESYVAVLVIESSSESPDYEPWYEESFVLLTAESDDEAREKAREYGKQHETSHHDEHQRLVNWKLKHVVEVKKLEDATFDDGSELYSRVFRDYSGYSSFEPRLGDEEL</sequence>
<gene>
    <name evidence="2" type="ORF">FHX42_000213</name>
</gene>
<accession>A0A839DMZ7</accession>
<name>A0A839DMZ7_9PSEU</name>
<evidence type="ECO:0000256" key="1">
    <source>
        <dbReference type="SAM" id="MobiDB-lite"/>
    </source>
</evidence>
<comment type="caution">
    <text evidence="2">The sequence shown here is derived from an EMBL/GenBank/DDBJ whole genome shotgun (WGS) entry which is preliminary data.</text>
</comment>
<dbReference type="AlphaFoldDB" id="A0A839DMZ7"/>
<protein>
    <recommendedName>
        <fullName evidence="4">DUF4288 domain-containing protein</fullName>
    </recommendedName>
</protein>